<reference evidence="2" key="1">
    <citation type="submission" date="2021-11" db="EMBL/GenBank/DDBJ databases">
        <title>Description of novel Chryseobacterium species.</title>
        <authorList>
            <person name="Saticioglu I.B."/>
            <person name="Ay H."/>
            <person name="Altun S."/>
            <person name="Duman M."/>
        </authorList>
    </citation>
    <scope>NUCLEOTIDE SEQUENCE</scope>
    <source>
        <strain evidence="2">C-39</strain>
    </source>
</reference>
<dbReference type="EMBL" id="JAJJML010000001">
    <property type="protein sequence ID" value="MCC9033728.1"/>
    <property type="molecule type" value="Genomic_DNA"/>
</dbReference>
<name>A0A9Q3YR31_9FLAO</name>
<accession>A0A9Q3YR31</accession>
<organism evidence="2 4">
    <name type="scientific">Chryseobacterium muglaense</name>
    <dbReference type="NCBI Taxonomy" id="2893752"/>
    <lineage>
        <taxon>Bacteria</taxon>
        <taxon>Pseudomonadati</taxon>
        <taxon>Bacteroidota</taxon>
        <taxon>Flavobacteriia</taxon>
        <taxon>Flavobacteriales</taxon>
        <taxon>Weeksellaceae</taxon>
        <taxon>Chryseobacterium group</taxon>
        <taxon>Chryseobacterium</taxon>
    </lineage>
</organism>
<dbReference type="Proteomes" id="UP000603715">
    <property type="component" value="Unassembled WGS sequence"/>
</dbReference>
<evidence type="ECO:0000313" key="4">
    <source>
        <dbReference type="Proteomes" id="UP001107960"/>
    </source>
</evidence>
<dbReference type="AlphaFoldDB" id="A0A9Q3YR31"/>
<evidence type="ECO:0000313" key="1">
    <source>
        <dbReference type="EMBL" id="MBD3906942.1"/>
    </source>
</evidence>
<sequence length="285" mass="33110">MTHLIEENKFDELKEALINSTEYKIHSYLLDVLNDKMVEIDGESFSADRYQEEFLEGLQIFEAIIKSNIDKVKLDSFLNILVELAFKMGGFIQLMSQTAMNKGVYLSDIEELYKVNPTIRQRLQDFIEFLKKYENQDKPIANLSATKAQISNSIGNLLEKYEIGEDMLQFAQSYERVEQTEMAMKIYQGIMNDFESESVKASSGLFPEISYVDDRPESEIKVFETAKKGFERLSGQNIAEPKRVHINENEKAKEMVLEMEKASDQTLQKNESRFLNKLKRLFKKN</sequence>
<reference evidence="3" key="2">
    <citation type="submission" date="2023-07" db="EMBL/GenBank/DDBJ databases">
        <title>Description of novel Chryseobacterium sp. strain C-2.</title>
        <authorList>
            <person name="Saticioglu I.B."/>
        </authorList>
    </citation>
    <scope>NUCLEOTIDE SEQUENCE [LARGE SCALE GENOMIC DNA]</scope>
    <source>
        <strain evidence="3">C-2</strain>
    </source>
</reference>
<comment type="caution">
    <text evidence="2">The sequence shown here is derived from an EMBL/GenBank/DDBJ whole genome shotgun (WGS) entry which is preliminary data.</text>
</comment>
<dbReference type="Proteomes" id="UP001107960">
    <property type="component" value="Unassembled WGS sequence"/>
</dbReference>
<protein>
    <submittedName>
        <fullName evidence="2">Uncharacterized protein</fullName>
    </submittedName>
</protein>
<evidence type="ECO:0000313" key="2">
    <source>
        <dbReference type="EMBL" id="MCC9033728.1"/>
    </source>
</evidence>
<gene>
    <name evidence="1" type="ORF">IEW27_20355</name>
    <name evidence="2" type="ORF">LNP80_05570</name>
</gene>
<reference evidence="1" key="3">
    <citation type="submission" date="2024-05" db="EMBL/GenBank/DDBJ databases">
        <title>Description of novel Chryseobacterium sp. strain C-2.</title>
        <authorList>
            <person name="Saticioglu I.B."/>
        </authorList>
    </citation>
    <scope>NUCLEOTIDE SEQUENCE</scope>
    <source>
        <strain evidence="1">C-2</strain>
    </source>
</reference>
<keyword evidence="3" id="KW-1185">Reference proteome</keyword>
<dbReference type="RefSeq" id="WP_228459975.1">
    <property type="nucleotide sequence ID" value="NZ_JACXXP010000045.1"/>
</dbReference>
<proteinExistence type="predicted"/>
<dbReference type="EMBL" id="JACXXP010000045">
    <property type="protein sequence ID" value="MBD3906942.1"/>
    <property type="molecule type" value="Genomic_DNA"/>
</dbReference>
<evidence type="ECO:0000313" key="3">
    <source>
        <dbReference type="Proteomes" id="UP000603715"/>
    </source>
</evidence>